<evidence type="ECO:0000313" key="3">
    <source>
        <dbReference type="Proteomes" id="UP000282613"/>
    </source>
</evidence>
<dbReference type="WBParaSite" id="TASK_0000343201-mRNA-1">
    <property type="protein sequence ID" value="TASK_0000343201-mRNA-1"/>
    <property type="gene ID" value="TASK_0000343201"/>
</dbReference>
<dbReference type="AlphaFoldDB" id="A0A158R7A2"/>
<feature type="transmembrane region" description="Helical" evidence="1">
    <location>
        <begin position="236"/>
        <end position="254"/>
    </location>
</feature>
<organism evidence="4">
    <name type="scientific">Taenia asiatica</name>
    <name type="common">Asian tapeworm</name>
    <dbReference type="NCBI Taxonomy" id="60517"/>
    <lineage>
        <taxon>Eukaryota</taxon>
        <taxon>Metazoa</taxon>
        <taxon>Spiralia</taxon>
        <taxon>Lophotrochozoa</taxon>
        <taxon>Platyhelminthes</taxon>
        <taxon>Cestoda</taxon>
        <taxon>Eucestoda</taxon>
        <taxon>Cyclophyllidea</taxon>
        <taxon>Taeniidae</taxon>
        <taxon>Taenia</taxon>
    </lineage>
</organism>
<keyword evidence="3" id="KW-1185">Reference proteome</keyword>
<feature type="transmembrane region" description="Helical" evidence="1">
    <location>
        <begin position="204"/>
        <end position="224"/>
    </location>
</feature>
<proteinExistence type="predicted"/>
<keyword evidence="1" id="KW-1133">Transmembrane helix</keyword>
<dbReference type="Proteomes" id="UP000282613">
    <property type="component" value="Unassembled WGS sequence"/>
</dbReference>
<keyword evidence="1" id="KW-0812">Transmembrane</keyword>
<protein>
    <submittedName>
        <fullName evidence="4">Neur_chan_memb domain-containing protein</fullName>
    </submittedName>
</protein>
<name>A0A158R7A2_TAEAS</name>
<dbReference type="EMBL" id="UYRS01018299">
    <property type="protein sequence ID" value="VDK31807.1"/>
    <property type="molecule type" value="Genomic_DNA"/>
</dbReference>
<reference evidence="4" key="1">
    <citation type="submission" date="2016-04" db="UniProtKB">
        <authorList>
            <consortium name="WormBaseParasite"/>
        </authorList>
    </citation>
    <scope>IDENTIFICATION</scope>
</reference>
<feature type="transmembrane region" description="Helical" evidence="1">
    <location>
        <begin position="439"/>
        <end position="463"/>
    </location>
</feature>
<keyword evidence="1" id="KW-0472">Membrane</keyword>
<gene>
    <name evidence="2" type="ORF">TASK_LOCUS3433</name>
</gene>
<feature type="transmembrane region" description="Helical" evidence="1">
    <location>
        <begin position="177"/>
        <end position="197"/>
    </location>
</feature>
<evidence type="ECO:0000256" key="1">
    <source>
        <dbReference type="SAM" id="Phobius"/>
    </source>
</evidence>
<dbReference type="OrthoDB" id="6246792at2759"/>
<accession>A0A158R7A2</accession>
<reference evidence="2 3" key="2">
    <citation type="submission" date="2018-11" db="EMBL/GenBank/DDBJ databases">
        <authorList>
            <consortium name="Pathogen Informatics"/>
        </authorList>
    </citation>
    <scope>NUCLEOTIDE SEQUENCE [LARGE SCALE GENOMIC DNA]</scope>
</reference>
<evidence type="ECO:0000313" key="2">
    <source>
        <dbReference type="EMBL" id="VDK31807.1"/>
    </source>
</evidence>
<evidence type="ECO:0000313" key="4">
    <source>
        <dbReference type="WBParaSite" id="TASK_0000343201-mRNA-1"/>
    </source>
</evidence>
<sequence>MSVRISVSIDSAEFGHTYDDYVCRATVRLVASWPVVDAKISDSAMVRMAGGALLLDAERVWRPRMMVSGARHMNLFSRRLELQSFVKSSPPHRSLLQNPDSAYAASSKAAATQSTSNRPPVYVMSEMCVYLPFNVEVLCSAPTIRHYLGAIHCPIIFKQGSRSSLAINLCFNPTAPVLRAALPALMFTLLSFILLWSLPCGPQLISIAQGGLNLLCLATWTHFTGVFPTRFTLVDAWFILCLGFISVTFFVTLYEHRRLDRLAKTRQIQQQRRIYSALSAATFAMPKVNPCGATGGGSGGSTCGCGACSCAGGFCGAGGGFIGLGNGQANPMGSGGSPPTIGLMHQPSPVTMPTKLDICNEAYFRSASSELSKDSSAIMSLGTALRLRCAKNGGLSIFEPNDSNLGLMKSQYISGSTPGAPTALSGGFLQPLGLIPPSYCTTVIAVALPILYILAVIIFWGFFGAQGTVPKDCLVGSMTCQTMDKD</sequence>